<reference evidence="1 2" key="1">
    <citation type="journal article" date="2018" name="PLoS Genet.">
        <title>Population sequencing reveals clonal diversity and ancestral inbreeding in the grapevine cultivar Chardonnay.</title>
        <authorList>
            <person name="Roach M.J."/>
            <person name="Johnson D.L."/>
            <person name="Bohlmann J."/>
            <person name="van Vuuren H.J."/>
            <person name="Jones S.J."/>
            <person name="Pretorius I.S."/>
            <person name="Schmidt S.A."/>
            <person name="Borneman A.R."/>
        </authorList>
    </citation>
    <scope>NUCLEOTIDE SEQUENCE [LARGE SCALE GENOMIC DNA]</scope>
    <source>
        <strain evidence="2">cv. Chardonnay</strain>
        <tissue evidence="1">Leaf</tissue>
    </source>
</reference>
<dbReference type="AlphaFoldDB" id="A0A438HF40"/>
<dbReference type="EMBL" id="QGNW01000233">
    <property type="protein sequence ID" value="RVW82989.1"/>
    <property type="molecule type" value="Genomic_DNA"/>
</dbReference>
<comment type="caution">
    <text evidence="1">The sequence shown here is derived from an EMBL/GenBank/DDBJ whole genome shotgun (WGS) entry which is preliminary data.</text>
</comment>
<evidence type="ECO:0000313" key="1">
    <source>
        <dbReference type="EMBL" id="RVW82989.1"/>
    </source>
</evidence>
<name>A0A438HF40_VITVI</name>
<sequence length="69" mass="8268">MSNLIWYNCWYGYDCDMFAIKYMEYWNRATLTHSLTEDKIHIYRLSVVVNLLMNEANNVKDKVIQACPL</sequence>
<proteinExistence type="predicted"/>
<gene>
    <name evidence="1" type="ORF">CK203_042526</name>
</gene>
<evidence type="ECO:0000313" key="2">
    <source>
        <dbReference type="Proteomes" id="UP000288805"/>
    </source>
</evidence>
<organism evidence="1 2">
    <name type="scientific">Vitis vinifera</name>
    <name type="common">Grape</name>
    <dbReference type="NCBI Taxonomy" id="29760"/>
    <lineage>
        <taxon>Eukaryota</taxon>
        <taxon>Viridiplantae</taxon>
        <taxon>Streptophyta</taxon>
        <taxon>Embryophyta</taxon>
        <taxon>Tracheophyta</taxon>
        <taxon>Spermatophyta</taxon>
        <taxon>Magnoliopsida</taxon>
        <taxon>eudicotyledons</taxon>
        <taxon>Gunneridae</taxon>
        <taxon>Pentapetalae</taxon>
        <taxon>rosids</taxon>
        <taxon>Vitales</taxon>
        <taxon>Vitaceae</taxon>
        <taxon>Viteae</taxon>
        <taxon>Vitis</taxon>
    </lineage>
</organism>
<accession>A0A438HF40</accession>
<protein>
    <submittedName>
        <fullName evidence="1">Uncharacterized protein</fullName>
    </submittedName>
</protein>
<dbReference type="Proteomes" id="UP000288805">
    <property type="component" value="Unassembled WGS sequence"/>
</dbReference>